<dbReference type="EMBL" id="FOOX01000032">
    <property type="protein sequence ID" value="SFH38799.1"/>
    <property type="molecule type" value="Genomic_DNA"/>
</dbReference>
<dbReference type="STRING" id="341036.SAMN05660649_05008"/>
<dbReference type="GO" id="GO:0003964">
    <property type="term" value="F:RNA-directed DNA polymerase activity"/>
    <property type="evidence" value="ECO:0007669"/>
    <property type="project" value="UniProtKB-KW"/>
</dbReference>
<dbReference type="Pfam" id="PF08388">
    <property type="entry name" value="GIIM"/>
    <property type="match status" value="1"/>
</dbReference>
<keyword evidence="2" id="KW-0548">Nucleotidyltransferase</keyword>
<dbReference type="SUPFAM" id="SSF56672">
    <property type="entry name" value="DNA/RNA polymerases"/>
    <property type="match status" value="1"/>
</dbReference>
<keyword evidence="3" id="KW-1185">Reference proteome</keyword>
<dbReference type="PROSITE" id="PS50878">
    <property type="entry name" value="RT_POL"/>
    <property type="match status" value="1"/>
</dbReference>
<dbReference type="InterPro" id="IPR043502">
    <property type="entry name" value="DNA/RNA_pol_sf"/>
</dbReference>
<proteinExistence type="predicted"/>
<dbReference type="CDD" id="cd01651">
    <property type="entry name" value="RT_G2_intron"/>
    <property type="match status" value="1"/>
</dbReference>
<keyword evidence="2" id="KW-0808">Transferase</keyword>
<name>A0A1I2ZMQ8_9FIRM</name>
<dbReference type="InterPro" id="IPR030931">
    <property type="entry name" value="Group_II_RT_mat"/>
</dbReference>
<accession>A0A1I2ZMQ8</accession>
<feature type="domain" description="Reverse transcriptase" evidence="1">
    <location>
        <begin position="90"/>
        <end position="334"/>
    </location>
</feature>
<dbReference type="Pfam" id="PF00078">
    <property type="entry name" value="RVT_1"/>
    <property type="match status" value="1"/>
</dbReference>
<protein>
    <submittedName>
        <fullName evidence="2">Group II intron reverse transcriptase/maturase</fullName>
    </submittedName>
</protein>
<evidence type="ECO:0000313" key="2">
    <source>
        <dbReference type="EMBL" id="SFH38799.1"/>
    </source>
</evidence>
<dbReference type="InterPro" id="IPR051083">
    <property type="entry name" value="GrpII_Intron_Splice-Mob/Def"/>
</dbReference>
<dbReference type="PANTHER" id="PTHR34047">
    <property type="entry name" value="NUCLEAR INTRON MATURASE 1, MITOCHONDRIAL-RELATED"/>
    <property type="match status" value="1"/>
</dbReference>
<reference evidence="3" key="1">
    <citation type="submission" date="2016-10" db="EMBL/GenBank/DDBJ databases">
        <authorList>
            <person name="Varghese N."/>
            <person name="Submissions S."/>
        </authorList>
    </citation>
    <scope>NUCLEOTIDE SEQUENCE [LARGE SCALE GENOMIC DNA]</scope>
    <source>
        <strain evidence="3">DSM 17038</strain>
    </source>
</reference>
<organism evidence="2 3">
    <name type="scientific">Desulfotruncus arcticus DSM 17038</name>
    <dbReference type="NCBI Taxonomy" id="1121424"/>
    <lineage>
        <taxon>Bacteria</taxon>
        <taxon>Bacillati</taxon>
        <taxon>Bacillota</taxon>
        <taxon>Clostridia</taxon>
        <taxon>Eubacteriales</taxon>
        <taxon>Desulfallaceae</taxon>
        <taxon>Desulfotruncus</taxon>
    </lineage>
</organism>
<dbReference type="InterPro" id="IPR013597">
    <property type="entry name" value="Mat_intron_G2"/>
</dbReference>
<evidence type="ECO:0000313" key="3">
    <source>
        <dbReference type="Proteomes" id="UP000199337"/>
    </source>
</evidence>
<dbReference type="PANTHER" id="PTHR34047:SF8">
    <property type="entry name" value="PROTEIN YKFC"/>
    <property type="match status" value="1"/>
</dbReference>
<dbReference type="RefSeq" id="WP_092475980.1">
    <property type="nucleotide sequence ID" value="NZ_FOOX01000032.1"/>
</dbReference>
<dbReference type="OrthoDB" id="9793236at2"/>
<dbReference type="AlphaFoldDB" id="A0A1I2ZMQ8"/>
<dbReference type="NCBIfam" id="TIGR04416">
    <property type="entry name" value="group_II_RT_mat"/>
    <property type="match status" value="1"/>
</dbReference>
<keyword evidence="2" id="KW-0695">RNA-directed DNA polymerase</keyword>
<sequence length="582" mass="69857">MGTGTAPNIPQTIEGYNRMWVARMQEQLAFRQAQGKTFNRLYRTLTWAKLVDVAINKVLKNKGSRTPGIDGETRKDYQDWEQRKKLRNQIISELRHHQYSPNPVRRVYIPKPNKPGEKRPLGIPTIKDRVVQEMLKLILEPIYEGKFHPHSYGFRPFRSTHHAVERIKFITRWNYEWVVEGDIKSFFDKVNHDTLLSIINRTIKDPDILELIQILLKAGVLTEQGWEISDMGTPQGGIISPLLGNIYLNELDWYVSKMYEDLPQRRRNKAKYKVFIVRYADDWTVLVKGTKQQAMEIKQIISEFLQANLHLRLSEDKTLITHIVNGIDFLGFNIRRYYRQNKASTLIKPSKKALQKFWQTTKRIRRMLFYMPDELWIATMNSYLRGFGEYYRRVNSKTTFNRLDYYLWWNIFYTTMKRYCTRGRTLRRKHHRKHYIAYKYDANKRNRRFGKDNFGVWIDKEKKRARIVDSLIHYPIEYEPKHSQLNPYIKEEREKLEENKRLKKLMSDIRFQQLHIHPEYGQDWQQIRLDVVKRDRGRCRICGKHTTWKSFIVTMSSNSPDSLVTLCRNCYNKTYKRQLAKN</sequence>
<dbReference type="InterPro" id="IPR000477">
    <property type="entry name" value="RT_dom"/>
</dbReference>
<evidence type="ECO:0000259" key="1">
    <source>
        <dbReference type="PROSITE" id="PS50878"/>
    </source>
</evidence>
<gene>
    <name evidence="2" type="ORF">SAMN05660649_05008</name>
</gene>
<dbReference type="Proteomes" id="UP000199337">
    <property type="component" value="Unassembled WGS sequence"/>
</dbReference>